<proteinExistence type="predicted"/>
<protein>
    <submittedName>
        <fullName evidence="1">Uncharacterized protein</fullName>
    </submittedName>
</protein>
<dbReference type="RefSeq" id="WP_303046721.1">
    <property type="nucleotide sequence ID" value="NZ_MSTI01000048.1"/>
</dbReference>
<evidence type="ECO:0000313" key="1">
    <source>
        <dbReference type="EMBL" id="OLV18955.1"/>
    </source>
</evidence>
<sequence>MSDHKAKSEVVAQLVRLARKERLSYDEFAYVCQQARKKLKL</sequence>
<comment type="caution">
    <text evidence="1">The sequence shown here is derived from an EMBL/GenBank/DDBJ whole genome shotgun (WGS) entry which is preliminary data.</text>
</comment>
<reference evidence="1 2" key="1">
    <citation type="submission" date="2017-01" db="EMBL/GenBank/DDBJ databases">
        <title>Genome Analysis of Deinococcus marmoris KOPRI26562.</title>
        <authorList>
            <person name="Kim J.H."/>
            <person name="Oh H.-M."/>
        </authorList>
    </citation>
    <scope>NUCLEOTIDE SEQUENCE [LARGE SCALE GENOMIC DNA]</scope>
    <source>
        <strain evidence="1 2">KOPRI26562</strain>
    </source>
</reference>
<dbReference type="STRING" id="249408.BOO71_0004270"/>
<dbReference type="AlphaFoldDB" id="A0A1U7P1A1"/>
<keyword evidence="2" id="KW-1185">Reference proteome</keyword>
<organism evidence="1 2">
    <name type="scientific">Deinococcus marmoris</name>
    <dbReference type="NCBI Taxonomy" id="249408"/>
    <lineage>
        <taxon>Bacteria</taxon>
        <taxon>Thermotogati</taxon>
        <taxon>Deinococcota</taxon>
        <taxon>Deinococci</taxon>
        <taxon>Deinococcales</taxon>
        <taxon>Deinococcaceae</taxon>
        <taxon>Deinococcus</taxon>
    </lineage>
</organism>
<evidence type="ECO:0000313" key="2">
    <source>
        <dbReference type="Proteomes" id="UP000186607"/>
    </source>
</evidence>
<dbReference type="eggNOG" id="COG0582">
    <property type="taxonomic scope" value="Bacteria"/>
</dbReference>
<name>A0A1U7P1A1_9DEIO</name>
<dbReference type="EMBL" id="MSTI01000048">
    <property type="protein sequence ID" value="OLV18955.1"/>
    <property type="molecule type" value="Genomic_DNA"/>
</dbReference>
<dbReference type="Proteomes" id="UP000186607">
    <property type="component" value="Unassembled WGS sequence"/>
</dbReference>
<accession>A0A1U7P1A1</accession>
<gene>
    <name evidence="1" type="ORF">BOO71_0004270</name>
</gene>